<evidence type="ECO:0008006" key="3">
    <source>
        <dbReference type="Google" id="ProtNLM"/>
    </source>
</evidence>
<feature type="non-terminal residue" evidence="1">
    <location>
        <position position="1"/>
    </location>
</feature>
<feature type="non-terminal residue" evidence="1">
    <location>
        <position position="87"/>
    </location>
</feature>
<dbReference type="AlphaFoldDB" id="A0AAV5STB5"/>
<proteinExistence type="predicted"/>
<name>A0AAV5STB5_9BILA</name>
<keyword evidence="2" id="KW-1185">Reference proteome</keyword>
<gene>
    <name evidence="1" type="ORF">PENTCL1PPCAC_8563</name>
</gene>
<reference evidence="1" key="1">
    <citation type="submission" date="2023-10" db="EMBL/GenBank/DDBJ databases">
        <title>Genome assembly of Pristionchus species.</title>
        <authorList>
            <person name="Yoshida K."/>
            <person name="Sommer R.J."/>
        </authorList>
    </citation>
    <scope>NUCLEOTIDE SEQUENCE</scope>
    <source>
        <strain evidence="1">RS0144</strain>
    </source>
</reference>
<sequence length="87" mass="10230">KNATLQFEKDHVLPDTTYLYMSEDGTPYYHKDTTRNPSLHTVWNGVPIEMQLPKGRIDIDSMTPYGDKTSIYFSSHKEKKIYRVEFN</sequence>
<comment type="caution">
    <text evidence="1">The sequence shown here is derived from an EMBL/GenBank/DDBJ whole genome shotgun (WGS) entry which is preliminary data.</text>
</comment>
<protein>
    <recommendedName>
        <fullName evidence="3">Dipeptidylpeptidase IV N-terminal domain-containing protein</fullName>
    </recommendedName>
</protein>
<dbReference type="Proteomes" id="UP001432027">
    <property type="component" value="Unassembled WGS sequence"/>
</dbReference>
<evidence type="ECO:0000313" key="1">
    <source>
        <dbReference type="EMBL" id="GMS86388.1"/>
    </source>
</evidence>
<organism evidence="1 2">
    <name type="scientific">Pristionchus entomophagus</name>
    <dbReference type="NCBI Taxonomy" id="358040"/>
    <lineage>
        <taxon>Eukaryota</taxon>
        <taxon>Metazoa</taxon>
        <taxon>Ecdysozoa</taxon>
        <taxon>Nematoda</taxon>
        <taxon>Chromadorea</taxon>
        <taxon>Rhabditida</taxon>
        <taxon>Rhabditina</taxon>
        <taxon>Diplogasteromorpha</taxon>
        <taxon>Diplogasteroidea</taxon>
        <taxon>Neodiplogasteridae</taxon>
        <taxon>Pristionchus</taxon>
    </lineage>
</organism>
<accession>A0AAV5STB5</accession>
<evidence type="ECO:0000313" key="2">
    <source>
        <dbReference type="Proteomes" id="UP001432027"/>
    </source>
</evidence>
<dbReference type="EMBL" id="BTSX01000002">
    <property type="protein sequence ID" value="GMS86388.1"/>
    <property type="molecule type" value="Genomic_DNA"/>
</dbReference>